<keyword evidence="4" id="KW-1185">Reference proteome</keyword>
<feature type="coiled-coil region" evidence="1">
    <location>
        <begin position="178"/>
        <end position="247"/>
    </location>
</feature>
<dbReference type="Proteomes" id="UP000317243">
    <property type="component" value="Unassembled WGS sequence"/>
</dbReference>
<keyword evidence="2" id="KW-1133">Transmembrane helix</keyword>
<name>A0A5C5X4Z0_9PLAN</name>
<dbReference type="RefSeq" id="WP_146507498.1">
    <property type="nucleotide sequence ID" value="NZ_SIHI01000001.1"/>
</dbReference>
<feature type="coiled-coil region" evidence="1">
    <location>
        <begin position="276"/>
        <end position="317"/>
    </location>
</feature>
<dbReference type="OrthoDB" id="9760528at2"/>
<proteinExistence type="predicted"/>
<protein>
    <submittedName>
        <fullName evidence="3">Chromosome partition protein Smc</fullName>
    </submittedName>
</protein>
<evidence type="ECO:0000313" key="4">
    <source>
        <dbReference type="Proteomes" id="UP000317243"/>
    </source>
</evidence>
<keyword evidence="2" id="KW-0812">Transmembrane</keyword>
<dbReference type="EMBL" id="SIHI01000001">
    <property type="protein sequence ID" value="TWT57659.1"/>
    <property type="molecule type" value="Genomic_DNA"/>
</dbReference>
<dbReference type="InterPro" id="IPR050739">
    <property type="entry name" value="MFP"/>
</dbReference>
<keyword evidence="2" id="KW-0472">Membrane</keyword>
<feature type="transmembrane region" description="Helical" evidence="2">
    <location>
        <begin position="45"/>
        <end position="65"/>
    </location>
</feature>
<sequence>MGKTEFQSAPKIVSKPRRVLAPIAYNEVDMPALRLVRSSRLFRRVATILFIGLMTTIFVMAFAPWQQSIKGSGSVVAFAPGERQQVIEAPIKGRIIRWGEDIHENARVVEGQVIAEIQDLDEQYAMRLQQQLDRGRERVQSAQDQLNASNRVLDAAHTVVESFEEQVIAYTEVKAETIAAQDAYVEQAREKVRGLENQLTEYASHIPQLEAEASRMETLYKEGNIALQKVQEVQAKLSAQRAKVEKAGTDIAGAMKELEAKQSERVAKIAKAQVDIDYAKAAVRKATADMEKAKTEVAKVTQEMAKAQADVYKLESDVSRQANQTVTAPFDGFVVQITPNFGTGVLKEGDPICTIVPDTKDRAVQIWLKGNDAPLVEPGRHVRLQFEGWPAVQFAGWPSVAVGTFGGEVVSVDSIDDGKGKFRTLIRPVNPEDWPDDRYLRQGVRANGWVMLDVVPLWYEVWRQLNGFPPVVTDRSEDEKPAKPPLPK</sequence>
<evidence type="ECO:0000256" key="2">
    <source>
        <dbReference type="SAM" id="Phobius"/>
    </source>
</evidence>
<evidence type="ECO:0000256" key="1">
    <source>
        <dbReference type="SAM" id="Coils"/>
    </source>
</evidence>
<gene>
    <name evidence="3" type="primary">smc_1</name>
    <name evidence="3" type="ORF">KOR42_10220</name>
</gene>
<dbReference type="PANTHER" id="PTHR30386:SF18">
    <property type="entry name" value="INNER MEMBRANE PROTEIN YIAV-RELATED"/>
    <property type="match status" value="1"/>
</dbReference>
<evidence type="ECO:0000313" key="3">
    <source>
        <dbReference type="EMBL" id="TWT57659.1"/>
    </source>
</evidence>
<keyword evidence="1" id="KW-0175">Coiled coil</keyword>
<organism evidence="3 4">
    <name type="scientific">Thalassoglobus neptunius</name>
    <dbReference type="NCBI Taxonomy" id="1938619"/>
    <lineage>
        <taxon>Bacteria</taxon>
        <taxon>Pseudomonadati</taxon>
        <taxon>Planctomycetota</taxon>
        <taxon>Planctomycetia</taxon>
        <taxon>Planctomycetales</taxon>
        <taxon>Planctomycetaceae</taxon>
        <taxon>Thalassoglobus</taxon>
    </lineage>
</organism>
<dbReference type="PANTHER" id="PTHR30386">
    <property type="entry name" value="MEMBRANE FUSION SUBUNIT OF EMRAB-TOLC MULTIDRUG EFFLUX PUMP"/>
    <property type="match status" value="1"/>
</dbReference>
<comment type="caution">
    <text evidence="3">The sequence shown here is derived from an EMBL/GenBank/DDBJ whole genome shotgun (WGS) entry which is preliminary data.</text>
</comment>
<dbReference type="AlphaFoldDB" id="A0A5C5X4Z0"/>
<reference evidence="3 4" key="1">
    <citation type="submission" date="2019-02" db="EMBL/GenBank/DDBJ databases">
        <title>Deep-cultivation of Planctomycetes and their phenomic and genomic characterization uncovers novel biology.</title>
        <authorList>
            <person name="Wiegand S."/>
            <person name="Jogler M."/>
            <person name="Boedeker C."/>
            <person name="Pinto D."/>
            <person name="Vollmers J."/>
            <person name="Rivas-Marin E."/>
            <person name="Kohn T."/>
            <person name="Peeters S.H."/>
            <person name="Heuer A."/>
            <person name="Rast P."/>
            <person name="Oberbeckmann S."/>
            <person name="Bunk B."/>
            <person name="Jeske O."/>
            <person name="Meyerdierks A."/>
            <person name="Storesund J.E."/>
            <person name="Kallscheuer N."/>
            <person name="Luecker S."/>
            <person name="Lage O.M."/>
            <person name="Pohl T."/>
            <person name="Merkel B.J."/>
            <person name="Hornburger P."/>
            <person name="Mueller R.-W."/>
            <person name="Bruemmer F."/>
            <person name="Labrenz M."/>
            <person name="Spormann A.M."/>
            <person name="Op Den Camp H."/>
            <person name="Overmann J."/>
            <person name="Amann R."/>
            <person name="Jetten M.S.M."/>
            <person name="Mascher T."/>
            <person name="Medema M.H."/>
            <person name="Devos D.P."/>
            <person name="Kaster A.-K."/>
            <person name="Ovreas L."/>
            <person name="Rohde M."/>
            <person name="Galperin M.Y."/>
            <person name="Jogler C."/>
        </authorList>
    </citation>
    <scope>NUCLEOTIDE SEQUENCE [LARGE SCALE GENOMIC DNA]</scope>
    <source>
        <strain evidence="3 4">KOR42</strain>
    </source>
</reference>
<accession>A0A5C5X4Z0</accession>